<evidence type="ECO:0000256" key="7">
    <source>
        <dbReference type="HAMAP-Rule" id="MF_00108"/>
    </source>
</evidence>
<evidence type="ECO:0000256" key="1">
    <source>
        <dbReference type="ARBA" id="ARBA00001282"/>
    </source>
</evidence>
<dbReference type="Gene3D" id="3.90.550.10">
    <property type="entry name" value="Spore Coat Polysaccharide Biosynthesis Protein SpsA, Chain A"/>
    <property type="match status" value="1"/>
</dbReference>
<dbReference type="PANTHER" id="PTHR32125">
    <property type="entry name" value="2-C-METHYL-D-ERYTHRITOL 4-PHOSPHATE CYTIDYLYLTRANSFERASE, CHLOROPLASTIC"/>
    <property type="match status" value="1"/>
</dbReference>
<dbReference type="PROSITE" id="PS01295">
    <property type="entry name" value="ISPD"/>
    <property type="match status" value="1"/>
</dbReference>
<dbReference type="Proteomes" id="UP000294364">
    <property type="component" value="Chromosome"/>
</dbReference>
<comment type="function">
    <text evidence="7">Catalyzes the formation of 4-diphosphocytidyl-2-C-methyl-D-erythritol from CTP and 2-C-methyl-D-erythritol 4-phosphate (MEP).</text>
</comment>
<dbReference type="Pfam" id="PF01128">
    <property type="entry name" value="IspD"/>
    <property type="match status" value="1"/>
</dbReference>
<dbReference type="HAMAP" id="MF_00108">
    <property type="entry name" value="IspD"/>
    <property type="match status" value="1"/>
</dbReference>
<comment type="subunit">
    <text evidence="7">Homodimer.</text>
</comment>
<dbReference type="OrthoDB" id="9806837at2"/>
<evidence type="ECO:0000256" key="3">
    <source>
        <dbReference type="ARBA" id="ARBA00009789"/>
    </source>
</evidence>
<dbReference type="InterPro" id="IPR034683">
    <property type="entry name" value="IspD/TarI"/>
</dbReference>
<feature type="site" description="Transition state stabilizer" evidence="7">
    <location>
        <position position="22"/>
    </location>
</feature>
<dbReference type="AlphaFoldDB" id="A0A451D0J0"/>
<dbReference type="InterPro" id="IPR018294">
    <property type="entry name" value="ISPD_synthase_CS"/>
</dbReference>
<comment type="similarity">
    <text evidence="3 7">Belongs to the IspD/TarI cytidylyltransferase family. IspD subfamily.</text>
</comment>
<dbReference type="FunFam" id="3.90.550.10:FF:000003">
    <property type="entry name" value="2-C-methyl-D-erythritol 4-phosphate cytidylyltransferase"/>
    <property type="match status" value="1"/>
</dbReference>
<dbReference type="GO" id="GO:0019288">
    <property type="term" value="P:isopentenyl diphosphate biosynthetic process, methylerythritol 4-phosphate pathway"/>
    <property type="evidence" value="ECO:0007669"/>
    <property type="project" value="UniProtKB-UniRule"/>
</dbReference>
<dbReference type="SUPFAM" id="SSF53448">
    <property type="entry name" value="Nucleotide-diphospho-sugar transferases"/>
    <property type="match status" value="1"/>
</dbReference>
<name>A0A451D0J0_9GAMM</name>
<comment type="pathway">
    <text evidence="2 7">Isoprenoid biosynthesis; isopentenyl diphosphate biosynthesis via DXP pathway; isopentenyl diphosphate from 1-deoxy-D-xylulose 5-phosphate: step 2/6.</text>
</comment>
<dbReference type="CDD" id="cd02516">
    <property type="entry name" value="CDP-ME_synthetase"/>
    <property type="match status" value="1"/>
</dbReference>
<feature type="site" description="Positions MEP for the nucleophilic attack" evidence="7">
    <location>
        <position position="159"/>
    </location>
</feature>
<protein>
    <recommendedName>
        <fullName evidence="7">2-C-methyl-D-erythritol 4-phosphate cytidylyltransferase</fullName>
        <ecNumber evidence="7">2.7.7.60</ecNumber>
    </recommendedName>
    <alternativeName>
        <fullName evidence="7">4-diphosphocytidyl-2C-methyl-D-erythritol synthase</fullName>
    </alternativeName>
    <alternativeName>
        <fullName evidence="7">MEP cytidylyltransferase</fullName>
        <shortName evidence="7">MCT</shortName>
    </alternativeName>
</protein>
<sequence length="238" mass="26587">MNNPISYSRIIAIVPSAGTGSRMRSECPKQYLHICGKTILEHSLTVLLNNKQIQHIIVAIHPKDTHFNHLPLAKNIRITTVYGGLSRFDSVIAALKMAGSAKWVLIHDAVRPCIYPEDLCRLLTLTSYSRVGGILAVPINDTIKCALIGSNYISHTVSRNNLWQALTPQVFPLQLLQTCLSKVSNKKNKITDEATALEFCGFHPEILHGRRDNLKITEPEDLALAQLYLMERDKKLGI</sequence>
<reference evidence="8 9" key="1">
    <citation type="submission" date="2019-02" db="EMBL/GenBank/DDBJ databases">
        <authorList>
            <person name="Manzano-Marin A."/>
            <person name="Manzano-Marin A."/>
        </authorList>
    </citation>
    <scope>NUCLEOTIDE SEQUENCE [LARGE SCALE GENOMIC DNA]</scope>
    <source>
        <strain evidence="8 9">ErCicurtihirsuta</strain>
    </source>
</reference>
<feature type="site" description="Transition state stabilizer" evidence="7">
    <location>
        <position position="29"/>
    </location>
</feature>
<keyword evidence="5 7" id="KW-0548">Nucleotidyltransferase</keyword>
<dbReference type="PANTHER" id="PTHR32125:SF4">
    <property type="entry name" value="2-C-METHYL-D-ERYTHRITOL 4-PHOSPHATE CYTIDYLYLTRANSFERASE, CHLOROPLASTIC"/>
    <property type="match status" value="1"/>
</dbReference>
<dbReference type="InterPro" id="IPR029044">
    <property type="entry name" value="Nucleotide-diphossugar_trans"/>
</dbReference>
<keyword evidence="4 7" id="KW-0808">Transferase</keyword>
<proteinExistence type="inferred from homology"/>
<dbReference type="UniPathway" id="UPA00056">
    <property type="reaction ID" value="UER00093"/>
</dbReference>
<evidence type="ECO:0000256" key="6">
    <source>
        <dbReference type="ARBA" id="ARBA00023229"/>
    </source>
</evidence>
<accession>A0A451D0J0</accession>
<comment type="catalytic activity">
    <reaction evidence="1 7">
        <text>2-C-methyl-D-erythritol 4-phosphate + CTP + H(+) = 4-CDP-2-C-methyl-D-erythritol + diphosphate</text>
        <dbReference type="Rhea" id="RHEA:13429"/>
        <dbReference type="ChEBI" id="CHEBI:15378"/>
        <dbReference type="ChEBI" id="CHEBI:33019"/>
        <dbReference type="ChEBI" id="CHEBI:37563"/>
        <dbReference type="ChEBI" id="CHEBI:57823"/>
        <dbReference type="ChEBI" id="CHEBI:58262"/>
        <dbReference type="EC" id="2.7.7.60"/>
    </reaction>
</comment>
<dbReference type="NCBIfam" id="TIGR00453">
    <property type="entry name" value="ispD"/>
    <property type="match status" value="1"/>
</dbReference>
<dbReference type="InterPro" id="IPR001228">
    <property type="entry name" value="IspD"/>
</dbReference>
<dbReference type="EC" id="2.7.7.60" evidence="7"/>
<dbReference type="EMBL" id="LR217698">
    <property type="protein sequence ID" value="VFP78953.1"/>
    <property type="molecule type" value="Genomic_DNA"/>
</dbReference>
<keyword evidence="6 7" id="KW-0414">Isoprene biosynthesis</keyword>
<organism evidence="8 9">
    <name type="scientific">Candidatus Erwinia haradaeae</name>
    <dbReference type="NCBI Taxonomy" id="1922217"/>
    <lineage>
        <taxon>Bacteria</taxon>
        <taxon>Pseudomonadati</taxon>
        <taxon>Pseudomonadota</taxon>
        <taxon>Gammaproteobacteria</taxon>
        <taxon>Enterobacterales</taxon>
        <taxon>Erwiniaceae</taxon>
        <taxon>Erwinia</taxon>
    </lineage>
</organism>
<evidence type="ECO:0000256" key="4">
    <source>
        <dbReference type="ARBA" id="ARBA00022679"/>
    </source>
</evidence>
<dbReference type="RefSeq" id="WP_157992235.1">
    <property type="nucleotide sequence ID" value="NZ_LR217698.1"/>
</dbReference>
<evidence type="ECO:0000256" key="5">
    <source>
        <dbReference type="ARBA" id="ARBA00022695"/>
    </source>
</evidence>
<dbReference type="InterPro" id="IPR050088">
    <property type="entry name" value="IspD/TarI_cytidylyltransf_bact"/>
</dbReference>
<evidence type="ECO:0000256" key="2">
    <source>
        <dbReference type="ARBA" id="ARBA00004787"/>
    </source>
</evidence>
<evidence type="ECO:0000313" key="8">
    <source>
        <dbReference type="EMBL" id="VFP78953.1"/>
    </source>
</evidence>
<feature type="site" description="Positions MEP for the nucleophilic attack" evidence="7">
    <location>
        <position position="215"/>
    </location>
</feature>
<evidence type="ECO:0000313" key="9">
    <source>
        <dbReference type="Proteomes" id="UP000294364"/>
    </source>
</evidence>
<gene>
    <name evidence="7 8" type="primary">ispD</name>
    <name evidence="8" type="ORF">ERCICURT3053_605</name>
</gene>
<dbReference type="GO" id="GO:0050518">
    <property type="term" value="F:2-C-methyl-D-erythritol 4-phosphate cytidylyltransferase activity"/>
    <property type="evidence" value="ECO:0007669"/>
    <property type="project" value="UniProtKB-UniRule"/>
</dbReference>